<dbReference type="Proteomes" id="UP000247763">
    <property type="component" value="Chromosome"/>
</dbReference>
<accession>A0A2Z3HWS5</accession>
<evidence type="ECO:0000256" key="2">
    <source>
        <dbReference type="ARBA" id="ARBA00066641"/>
    </source>
</evidence>
<keyword evidence="6" id="KW-1185">Reference proteome</keyword>
<dbReference type="RefSeq" id="WP_110451272.1">
    <property type="nucleotide sequence ID" value="NZ_CP029479.1"/>
</dbReference>
<dbReference type="GO" id="GO:0032787">
    <property type="term" value="P:monocarboxylic acid metabolic process"/>
    <property type="evidence" value="ECO:0007669"/>
    <property type="project" value="UniProtKB-ARBA"/>
</dbReference>
<reference evidence="6" key="1">
    <citation type="submission" date="2018-05" db="EMBL/GenBank/DDBJ databases">
        <title>Genome sequencing of Phenylobacterium sp. HYN0004.</title>
        <authorList>
            <person name="Yi H."/>
            <person name="Baek C."/>
        </authorList>
    </citation>
    <scope>NUCLEOTIDE SEQUENCE [LARGE SCALE GENOMIC DNA]</scope>
    <source>
        <strain evidence="6">HYN0004</strain>
    </source>
</reference>
<evidence type="ECO:0000259" key="4">
    <source>
        <dbReference type="SMART" id="SM00822"/>
    </source>
</evidence>
<dbReference type="PROSITE" id="PS00061">
    <property type="entry name" value="ADH_SHORT"/>
    <property type="match status" value="1"/>
</dbReference>
<dbReference type="Gene3D" id="3.40.50.720">
    <property type="entry name" value="NAD(P)-binding Rossmann-like Domain"/>
    <property type="match status" value="1"/>
</dbReference>
<dbReference type="PRINTS" id="PR00081">
    <property type="entry name" value="GDHRDH"/>
</dbReference>
<dbReference type="KEGG" id="phb:HYN04_03195"/>
<dbReference type="SUPFAM" id="SSF51735">
    <property type="entry name" value="NAD(P)-binding Rossmann-fold domains"/>
    <property type="match status" value="1"/>
</dbReference>
<dbReference type="EC" id="1.1.1.175" evidence="2"/>
<dbReference type="InterPro" id="IPR036291">
    <property type="entry name" value="NAD(P)-bd_dom_sf"/>
</dbReference>
<evidence type="ECO:0000313" key="6">
    <source>
        <dbReference type="Proteomes" id="UP000247763"/>
    </source>
</evidence>
<dbReference type="InterPro" id="IPR050259">
    <property type="entry name" value="SDR"/>
</dbReference>
<comment type="similarity">
    <text evidence="1">Belongs to the short-chain dehydrogenases/reductases (SDR) family.</text>
</comment>
<dbReference type="GO" id="GO:0047838">
    <property type="term" value="F:D-xylose 1-dehydrogenase (NAD+) activity"/>
    <property type="evidence" value="ECO:0007669"/>
    <property type="project" value="UniProtKB-EC"/>
</dbReference>
<name>A0A2Z3HWS5_9CAUL</name>
<dbReference type="PANTHER" id="PTHR42879">
    <property type="entry name" value="3-OXOACYL-(ACYL-CARRIER-PROTEIN) REDUCTASE"/>
    <property type="match status" value="1"/>
</dbReference>
<dbReference type="Pfam" id="PF13561">
    <property type="entry name" value="adh_short_C2"/>
    <property type="match status" value="1"/>
</dbReference>
<gene>
    <name evidence="5" type="ORF">HYN04_03195</name>
</gene>
<evidence type="ECO:0000313" key="5">
    <source>
        <dbReference type="EMBL" id="AWM78706.1"/>
    </source>
</evidence>
<dbReference type="AlphaFoldDB" id="A0A2Z3HWS5"/>
<organism evidence="5 6">
    <name type="scientific">Phenylobacterium parvum</name>
    <dbReference type="NCBI Taxonomy" id="2201350"/>
    <lineage>
        <taxon>Bacteria</taxon>
        <taxon>Pseudomonadati</taxon>
        <taxon>Pseudomonadota</taxon>
        <taxon>Alphaproteobacteria</taxon>
        <taxon>Caulobacterales</taxon>
        <taxon>Caulobacteraceae</taxon>
        <taxon>Phenylobacterium</taxon>
    </lineage>
</organism>
<dbReference type="InterPro" id="IPR057326">
    <property type="entry name" value="KR_dom"/>
</dbReference>
<dbReference type="PANTHER" id="PTHR42879:SF2">
    <property type="entry name" value="3-OXOACYL-[ACYL-CARRIER-PROTEIN] REDUCTASE FABG"/>
    <property type="match status" value="1"/>
</dbReference>
<dbReference type="PRINTS" id="PR00080">
    <property type="entry name" value="SDRFAMILY"/>
</dbReference>
<dbReference type="FunFam" id="3.40.50.720:FF:000084">
    <property type="entry name" value="Short-chain dehydrogenase reductase"/>
    <property type="match status" value="1"/>
</dbReference>
<dbReference type="SMART" id="SM00822">
    <property type="entry name" value="PKS_KR"/>
    <property type="match status" value="1"/>
</dbReference>
<dbReference type="EMBL" id="CP029479">
    <property type="protein sequence ID" value="AWM78706.1"/>
    <property type="molecule type" value="Genomic_DNA"/>
</dbReference>
<dbReference type="InterPro" id="IPR002347">
    <property type="entry name" value="SDR_fam"/>
</dbReference>
<sequence>MQIDLSGRVALVTGGGRGIGRAISLFLAEAGADIAVNYRSDADAAEETAAEIRAMGRTARTYAAAVEDFDQDAAMAEAVVRDFGGVDILVNNAGIASRGQSVADTDPAEMERVVRVHAFGPHYLCKLLIPQMRTRGRGDIIMISSVATMGMAARGGPYNMAKAAMEALALTIAKEERAHGIRCNIVAPSLTVTEMGKRLTKATTGLADIHELDARSPFGRVSTPEDVAAAVTWLVSSANPYANGQKININGGG</sequence>
<evidence type="ECO:0000256" key="3">
    <source>
        <dbReference type="ARBA" id="ARBA00069939"/>
    </source>
</evidence>
<dbReference type="OrthoDB" id="9803333at2"/>
<proteinExistence type="inferred from homology"/>
<feature type="domain" description="Ketoreductase" evidence="4">
    <location>
        <begin position="8"/>
        <end position="191"/>
    </location>
</feature>
<dbReference type="InterPro" id="IPR020904">
    <property type="entry name" value="Sc_DH/Rdtase_CS"/>
</dbReference>
<protein>
    <recommendedName>
        <fullName evidence="3">D-xylose 1-dehydrogenase</fullName>
        <ecNumber evidence="2">1.1.1.175</ecNumber>
    </recommendedName>
</protein>
<evidence type="ECO:0000256" key="1">
    <source>
        <dbReference type="ARBA" id="ARBA00006484"/>
    </source>
</evidence>
<dbReference type="CDD" id="cd05233">
    <property type="entry name" value="SDR_c"/>
    <property type="match status" value="1"/>
</dbReference>